<dbReference type="Gene3D" id="1.20.950.20">
    <property type="entry name" value="Transmembrane di-heme cytochromes, Chain C"/>
    <property type="match status" value="1"/>
</dbReference>
<feature type="transmembrane region" description="Helical" evidence="6">
    <location>
        <begin position="168"/>
        <end position="185"/>
    </location>
</feature>
<keyword evidence="6" id="KW-0812">Transmembrane</keyword>
<evidence type="ECO:0000313" key="9">
    <source>
        <dbReference type="Proteomes" id="UP000199337"/>
    </source>
</evidence>
<feature type="transmembrane region" description="Helical" evidence="6">
    <location>
        <begin position="197"/>
        <end position="214"/>
    </location>
</feature>
<sequence>MESYLFFSLLTVSCVYFIYMVYRRICYIRLGRPVEHTGRPLQRWKYFAANVLGQKKIRRDPLFGLYHTFIMYGFVLLLPGIPSMISERFLHTGLPFVANNAPYLFIKDLFIALVMVGIIGCLLRRTISKPEWLKNDTEAIGLLLLIVTVVSIEALYHGANLASQPGGGTLWPAPLAGALSGLFINKPAEATGTAASIFWWAHFLAIFSLLWIIPNSKHLHLVFAPFNTYWHSLEPKGAIKKTDLDGGDGKTFGVNQMEDLTWKQLLEAYACTKCGRCNDQCPAFQSGEPVKPKPLQGRLRKHIEERAPLVLMQRSRRGIKQVASGQAQAVLKKKIAGNVFKKDFIWGCAMCGSCEEACPVSVEHTPKIIEMRRYLVLAKKDFPDEMRRYFANVEAFGNPWGVNRNDCTGWLESFGANAVAGSNGAEYVFFAGCAASFDARAGRVAAALINIMKEAGVSFATLGADEWCCGETARRMGNETLFQQIAQNNIRKWQELGVRKMITACPHCYNTLKNEYPQFGGNCEVIHHSVLLAGLLTEGRLKPAINNNLTVTYHDACYLGRYNGIYREPREILSALPGVRLVEMQRKESCSFCCGAGGGRFWTKAGEENLIAANRVQQVIDTGASLLCTTCPYCKMLMEETLASQERQGQIQVLDIAEVLAMSM</sequence>
<name>A0A1I2XC73_9FIRM</name>
<dbReference type="SUPFAM" id="SSF46548">
    <property type="entry name" value="alpha-helical ferredoxin"/>
    <property type="match status" value="1"/>
</dbReference>
<keyword evidence="6" id="KW-0472">Membrane</keyword>
<evidence type="ECO:0000256" key="4">
    <source>
        <dbReference type="ARBA" id="ARBA00023004"/>
    </source>
</evidence>
<evidence type="ECO:0000256" key="2">
    <source>
        <dbReference type="ARBA" id="ARBA00022723"/>
    </source>
</evidence>
<dbReference type="GO" id="GO:0051539">
    <property type="term" value="F:4 iron, 4 sulfur cluster binding"/>
    <property type="evidence" value="ECO:0007669"/>
    <property type="project" value="UniProtKB-KW"/>
</dbReference>
<dbReference type="Proteomes" id="UP000199337">
    <property type="component" value="Unassembled WGS sequence"/>
</dbReference>
<feature type="transmembrane region" description="Helical" evidence="6">
    <location>
        <begin position="139"/>
        <end position="156"/>
    </location>
</feature>
<evidence type="ECO:0000256" key="6">
    <source>
        <dbReference type="SAM" id="Phobius"/>
    </source>
</evidence>
<dbReference type="PANTHER" id="PTHR43255">
    <property type="entry name" value="IRON-SULFUR-BINDING OXIDOREDUCTASE FADF-RELATED-RELATED"/>
    <property type="match status" value="1"/>
</dbReference>
<dbReference type="EMBL" id="FOOX01000016">
    <property type="protein sequence ID" value="SFH10286.1"/>
    <property type="molecule type" value="Genomic_DNA"/>
</dbReference>
<feature type="domain" description="4Fe-4S ferredoxin-type" evidence="7">
    <location>
        <begin position="262"/>
        <end position="292"/>
    </location>
</feature>
<feature type="transmembrane region" description="Helical" evidence="6">
    <location>
        <begin position="105"/>
        <end position="127"/>
    </location>
</feature>
<dbReference type="PROSITE" id="PS00198">
    <property type="entry name" value="4FE4S_FER_1"/>
    <property type="match status" value="2"/>
</dbReference>
<keyword evidence="1" id="KW-0004">4Fe-4S</keyword>
<dbReference type="AlphaFoldDB" id="A0A1I2XC73"/>
<dbReference type="PROSITE" id="PS51379">
    <property type="entry name" value="4FE4S_FER_2"/>
    <property type="match status" value="2"/>
</dbReference>
<accession>A0A1I2XC73</accession>
<dbReference type="GO" id="GO:0005886">
    <property type="term" value="C:plasma membrane"/>
    <property type="evidence" value="ECO:0007669"/>
    <property type="project" value="TreeGrafter"/>
</dbReference>
<dbReference type="SUPFAM" id="SSF103501">
    <property type="entry name" value="Respiratory nitrate reductase 1 gamma chain"/>
    <property type="match status" value="1"/>
</dbReference>
<keyword evidence="2" id="KW-0479">Metal-binding</keyword>
<evidence type="ECO:0000259" key="7">
    <source>
        <dbReference type="PROSITE" id="PS51379"/>
    </source>
</evidence>
<keyword evidence="3" id="KW-0560">Oxidoreductase</keyword>
<proteinExistence type="predicted"/>
<evidence type="ECO:0000256" key="5">
    <source>
        <dbReference type="ARBA" id="ARBA00023014"/>
    </source>
</evidence>
<dbReference type="Pfam" id="PF13183">
    <property type="entry name" value="Fer4_8"/>
    <property type="match status" value="1"/>
</dbReference>
<keyword evidence="6" id="KW-1133">Transmembrane helix</keyword>
<dbReference type="InterPro" id="IPR036197">
    <property type="entry name" value="NarG-like_sf"/>
</dbReference>
<gene>
    <name evidence="8" type="ORF">SAMN05660649_03873</name>
</gene>
<evidence type="ECO:0000256" key="3">
    <source>
        <dbReference type="ARBA" id="ARBA00023002"/>
    </source>
</evidence>
<dbReference type="GO" id="GO:0016491">
    <property type="term" value="F:oxidoreductase activity"/>
    <property type="evidence" value="ECO:0007669"/>
    <property type="project" value="UniProtKB-KW"/>
</dbReference>
<evidence type="ECO:0000313" key="8">
    <source>
        <dbReference type="EMBL" id="SFH10286.1"/>
    </source>
</evidence>
<dbReference type="PANTHER" id="PTHR43255:SF1">
    <property type="entry name" value="IRON-SULFUR-BINDING OXIDOREDUCTASE FADF-RELATED"/>
    <property type="match status" value="1"/>
</dbReference>
<dbReference type="InterPro" id="IPR009051">
    <property type="entry name" value="Helical_ferredxn"/>
</dbReference>
<reference evidence="9" key="1">
    <citation type="submission" date="2016-10" db="EMBL/GenBank/DDBJ databases">
        <authorList>
            <person name="Varghese N."/>
            <person name="Submissions S."/>
        </authorList>
    </citation>
    <scope>NUCLEOTIDE SEQUENCE [LARGE SCALE GENOMIC DNA]</scope>
    <source>
        <strain evidence="9">DSM 17038</strain>
    </source>
</reference>
<dbReference type="STRING" id="341036.SAMN05660649_03873"/>
<feature type="domain" description="4Fe-4S ferredoxin-type" evidence="7">
    <location>
        <begin position="338"/>
        <end position="367"/>
    </location>
</feature>
<keyword evidence="9" id="KW-1185">Reference proteome</keyword>
<dbReference type="InterPro" id="IPR004017">
    <property type="entry name" value="Cys_rich_dom"/>
</dbReference>
<dbReference type="Gene3D" id="1.10.1060.10">
    <property type="entry name" value="Alpha-helical ferredoxin"/>
    <property type="match status" value="1"/>
</dbReference>
<keyword evidence="4" id="KW-0408">Iron</keyword>
<feature type="transmembrane region" description="Helical" evidence="6">
    <location>
        <begin position="63"/>
        <end position="85"/>
    </location>
</feature>
<dbReference type="Pfam" id="PF02754">
    <property type="entry name" value="CCG"/>
    <property type="match status" value="2"/>
</dbReference>
<evidence type="ECO:0000256" key="1">
    <source>
        <dbReference type="ARBA" id="ARBA00022485"/>
    </source>
</evidence>
<keyword evidence="5" id="KW-0411">Iron-sulfur</keyword>
<protein>
    <submittedName>
        <fullName evidence="8">Fe-S oxidoreductase</fullName>
    </submittedName>
</protein>
<dbReference type="InterPro" id="IPR017900">
    <property type="entry name" value="4Fe4S_Fe_S_CS"/>
</dbReference>
<organism evidence="8 9">
    <name type="scientific">Desulfotruncus arcticus DSM 17038</name>
    <dbReference type="NCBI Taxonomy" id="1121424"/>
    <lineage>
        <taxon>Bacteria</taxon>
        <taxon>Bacillati</taxon>
        <taxon>Bacillota</taxon>
        <taxon>Clostridia</taxon>
        <taxon>Eubacteriales</taxon>
        <taxon>Desulfallaceae</taxon>
        <taxon>Desulfotruncus</taxon>
    </lineage>
</organism>
<dbReference type="InterPro" id="IPR017896">
    <property type="entry name" value="4Fe4S_Fe-S-bd"/>
</dbReference>
<feature type="transmembrane region" description="Helical" evidence="6">
    <location>
        <begin position="6"/>
        <end position="22"/>
    </location>
</feature>
<dbReference type="InterPro" id="IPR051460">
    <property type="entry name" value="HdrC_iron-sulfur_subunit"/>
</dbReference>
<dbReference type="GO" id="GO:0046872">
    <property type="term" value="F:metal ion binding"/>
    <property type="evidence" value="ECO:0007669"/>
    <property type="project" value="UniProtKB-KW"/>
</dbReference>